<evidence type="ECO:0000259" key="17">
    <source>
        <dbReference type="Pfam" id="PF10531"/>
    </source>
</evidence>
<keyword evidence="12" id="KW-0564">Palmitate</keyword>
<comment type="subcellular location">
    <subcellularLocation>
        <location evidence="1">Cell outer membrane</location>
        <topology evidence="1">Multi-pass membrane protein</topology>
    </subcellularLocation>
</comment>
<dbReference type="EMBL" id="VBAK01000050">
    <property type="protein sequence ID" value="TMI92771.1"/>
    <property type="molecule type" value="Genomic_DNA"/>
</dbReference>
<gene>
    <name evidence="19" type="ORF">E6H00_02175</name>
</gene>
<accession>A0A537KAG8</accession>
<evidence type="ECO:0000259" key="16">
    <source>
        <dbReference type="Pfam" id="PF02563"/>
    </source>
</evidence>
<evidence type="ECO:0000256" key="8">
    <source>
        <dbReference type="ARBA" id="ARBA00023047"/>
    </source>
</evidence>
<evidence type="ECO:0000256" key="3">
    <source>
        <dbReference type="ARBA" id="ARBA00022448"/>
    </source>
</evidence>
<evidence type="ECO:0000256" key="9">
    <source>
        <dbReference type="ARBA" id="ARBA00023065"/>
    </source>
</evidence>
<feature type="domain" description="SLBB" evidence="18">
    <location>
        <begin position="114"/>
        <end position="190"/>
    </location>
</feature>
<evidence type="ECO:0000256" key="15">
    <source>
        <dbReference type="SAM" id="SignalP"/>
    </source>
</evidence>
<feature type="domain" description="Soluble ligand binding" evidence="17">
    <location>
        <begin position="199"/>
        <end position="248"/>
    </location>
</feature>
<keyword evidence="5" id="KW-0762">Sugar transport</keyword>
<evidence type="ECO:0000313" key="20">
    <source>
        <dbReference type="Proteomes" id="UP000318509"/>
    </source>
</evidence>
<evidence type="ECO:0000256" key="6">
    <source>
        <dbReference type="ARBA" id="ARBA00022692"/>
    </source>
</evidence>
<keyword evidence="4" id="KW-1134">Transmembrane beta strand</keyword>
<keyword evidence="9" id="KW-0406">Ion transport</keyword>
<comment type="similarity">
    <text evidence="2">Belongs to the BexD/CtrA/VexA family.</text>
</comment>
<dbReference type="InterPro" id="IPR049712">
    <property type="entry name" value="Poly_export"/>
</dbReference>
<reference evidence="19 20" key="1">
    <citation type="journal article" date="2019" name="Nat. Microbiol.">
        <title>Mediterranean grassland soil C-N compound turnover is dependent on rainfall and depth, and is mediated by genomically divergent microorganisms.</title>
        <authorList>
            <person name="Diamond S."/>
            <person name="Andeer P.F."/>
            <person name="Li Z."/>
            <person name="Crits-Christoph A."/>
            <person name="Burstein D."/>
            <person name="Anantharaman K."/>
            <person name="Lane K.R."/>
            <person name="Thomas B.C."/>
            <person name="Pan C."/>
            <person name="Northen T.R."/>
            <person name="Banfield J.F."/>
        </authorList>
    </citation>
    <scope>NUCLEOTIDE SEQUENCE [LARGE SCALE GENOMIC DNA]</scope>
    <source>
        <strain evidence="19">NP_3</strain>
    </source>
</reference>
<evidence type="ECO:0000256" key="5">
    <source>
        <dbReference type="ARBA" id="ARBA00022597"/>
    </source>
</evidence>
<evidence type="ECO:0000256" key="12">
    <source>
        <dbReference type="ARBA" id="ARBA00023139"/>
    </source>
</evidence>
<keyword evidence="14" id="KW-0449">Lipoprotein</keyword>
<keyword evidence="7 15" id="KW-0732">Signal</keyword>
<evidence type="ECO:0000313" key="19">
    <source>
        <dbReference type="EMBL" id="TMI92771.1"/>
    </source>
</evidence>
<dbReference type="GO" id="GO:0046930">
    <property type="term" value="C:pore complex"/>
    <property type="evidence" value="ECO:0007669"/>
    <property type="project" value="UniProtKB-KW"/>
</dbReference>
<feature type="chain" id="PRO_5021877586" description="Polysaccharide export protein" evidence="15">
    <location>
        <begin position="28"/>
        <end position="387"/>
    </location>
</feature>
<dbReference type="PANTHER" id="PTHR33619">
    <property type="entry name" value="POLYSACCHARIDE EXPORT PROTEIN GFCE-RELATED"/>
    <property type="match status" value="1"/>
</dbReference>
<comment type="caution">
    <text evidence="19">The sequence shown here is derived from an EMBL/GenBank/DDBJ whole genome shotgun (WGS) entry which is preliminary data.</text>
</comment>
<sequence length="387" mass="40607">MNLPVRTLVALLMAASLAAGLSAGAMGAPAGPAAKEGYTLGPGDTIDILVVGDQDLSRAVTIKPEGTIDLPLVGEVTAAGKTPSQLAADLTTRYSRYLIAPSITVAVREFRVDRIYVLGQVNRPGEFQIRPGVGALELLASAGGPTDRADLAKATIIRGKTETIDLDLHEAIAKSKSPDVKLEPGDVLFVPAADKRIVILGQVNRPGAYDFLEGQRVSNLLAGAGGVTPQAAPRRAFIVRGGEQIPVDVEKVLTGDTEANMPLEAGDMMVVPESQDRIAVLGAVNRPGTYPYDQVKPMKLIDAIGLAGGQQPELGDLSQVGIVRLVGGKTKTIAANLTKALSGKDMSQNLPLQPGDVVYVPEKGMTLNKAAQFFNVLSFVKYIFGIL</sequence>
<evidence type="ECO:0000256" key="13">
    <source>
        <dbReference type="ARBA" id="ARBA00023237"/>
    </source>
</evidence>
<keyword evidence="10" id="KW-0626">Porin</keyword>
<keyword evidence="8" id="KW-0625">Polysaccharide transport</keyword>
<feature type="domain" description="SLBB" evidence="18">
    <location>
        <begin position="277"/>
        <end position="360"/>
    </location>
</feature>
<dbReference type="Gene3D" id="3.30.1950.10">
    <property type="entry name" value="wza like domain"/>
    <property type="match status" value="1"/>
</dbReference>
<keyword evidence="6" id="KW-0812">Transmembrane</keyword>
<dbReference type="Proteomes" id="UP000318509">
    <property type="component" value="Unassembled WGS sequence"/>
</dbReference>
<evidence type="ECO:0000256" key="4">
    <source>
        <dbReference type="ARBA" id="ARBA00022452"/>
    </source>
</evidence>
<dbReference type="Pfam" id="PF10531">
    <property type="entry name" value="SLBB"/>
    <property type="match status" value="1"/>
</dbReference>
<evidence type="ECO:0000256" key="11">
    <source>
        <dbReference type="ARBA" id="ARBA00023136"/>
    </source>
</evidence>
<dbReference type="PANTHER" id="PTHR33619:SF3">
    <property type="entry name" value="POLYSACCHARIDE EXPORT PROTEIN GFCE-RELATED"/>
    <property type="match status" value="1"/>
</dbReference>
<evidence type="ECO:0000259" key="18">
    <source>
        <dbReference type="Pfam" id="PF22461"/>
    </source>
</evidence>
<keyword evidence="11" id="KW-0472">Membrane</keyword>
<dbReference type="GO" id="GO:0015288">
    <property type="term" value="F:porin activity"/>
    <property type="evidence" value="ECO:0007669"/>
    <property type="project" value="UniProtKB-KW"/>
</dbReference>
<dbReference type="Pfam" id="PF02563">
    <property type="entry name" value="Poly_export"/>
    <property type="match status" value="1"/>
</dbReference>
<feature type="signal peptide" evidence="15">
    <location>
        <begin position="1"/>
        <end position="27"/>
    </location>
</feature>
<evidence type="ECO:0000256" key="2">
    <source>
        <dbReference type="ARBA" id="ARBA00009450"/>
    </source>
</evidence>
<dbReference type="AlphaFoldDB" id="A0A537KAG8"/>
<dbReference type="Gene3D" id="3.10.560.10">
    <property type="entry name" value="Outer membrane lipoprotein wza domain like"/>
    <property type="match status" value="3"/>
</dbReference>
<dbReference type="InterPro" id="IPR003715">
    <property type="entry name" value="Poly_export_N"/>
</dbReference>
<evidence type="ECO:0000256" key="1">
    <source>
        <dbReference type="ARBA" id="ARBA00004571"/>
    </source>
</evidence>
<evidence type="ECO:0000256" key="7">
    <source>
        <dbReference type="ARBA" id="ARBA00022729"/>
    </source>
</evidence>
<dbReference type="GO" id="GO:0006811">
    <property type="term" value="P:monoatomic ion transport"/>
    <property type="evidence" value="ECO:0007669"/>
    <property type="project" value="UniProtKB-KW"/>
</dbReference>
<evidence type="ECO:0008006" key="21">
    <source>
        <dbReference type="Google" id="ProtNLM"/>
    </source>
</evidence>
<dbReference type="GO" id="GO:0015159">
    <property type="term" value="F:polysaccharide transmembrane transporter activity"/>
    <property type="evidence" value="ECO:0007669"/>
    <property type="project" value="InterPro"/>
</dbReference>
<dbReference type="GO" id="GO:0009279">
    <property type="term" value="C:cell outer membrane"/>
    <property type="evidence" value="ECO:0007669"/>
    <property type="project" value="UniProtKB-SubCell"/>
</dbReference>
<dbReference type="InterPro" id="IPR019554">
    <property type="entry name" value="Soluble_ligand-bd"/>
</dbReference>
<keyword evidence="13" id="KW-0998">Cell outer membrane</keyword>
<proteinExistence type="inferred from homology"/>
<name>A0A537KAG8_9BACT</name>
<protein>
    <recommendedName>
        <fullName evidence="21">Polysaccharide export protein</fullName>
    </recommendedName>
</protein>
<evidence type="ECO:0000256" key="10">
    <source>
        <dbReference type="ARBA" id="ARBA00023114"/>
    </source>
</evidence>
<dbReference type="Pfam" id="PF22461">
    <property type="entry name" value="SLBB_2"/>
    <property type="match status" value="2"/>
</dbReference>
<dbReference type="InterPro" id="IPR054765">
    <property type="entry name" value="SLBB_dom"/>
</dbReference>
<feature type="domain" description="Polysaccharide export protein N-terminal" evidence="16">
    <location>
        <begin position="34"/>
        <end position="107"/>
    </location>
</feature>
<keyword evidence="3" id="KW-0813">Transport</keyword>
<evidence type="ECO:0000256" key="14">
    <source>
        <dbReference type="ARBA" id="ARBA00023288"/>
    </source>
</evidence>
<organism evidence="19 20">
    <name type="scientific">Candidatus Segetimicrobium genomatis</name>
    <dbReference type="NCBI Taxonomy" id="2569760"/>
    <lineage>
        <taxon>Bacteria</taxon>
        <taxon>Bacillati</taxon>
        <taxon>Candidatus Sysuimicrobiota</taxon>
        <taxon>Candidatus Sysuimicrobiia</taxon>
        <taxon>Candidatus Sysuimicrobiales</taxon>
        <taxon>Candidatus Segetimicrobiaceae</taxon>
        <taxon>Candidatus Segetimicrobium</taxon>
    </lineage>
</organism>